<evidence type="ECO:0000313" key="2">
    <source>
        <dbReference type="EMBL" id="KAI1236852.1"/>
    </source>
</evidence>
<proteinExistence type="predicted"/>
<dbReference type="EMBL" id="JADDUC010000063">
    <property type="protein sequence ID" value="KAG0120410.1"/>
    <property type="molecule type" value="Genomic_DNA"/>
</dbReference>
<evidence type="ECO:0000313" key="1">
    <source>
        <dbReference type="EMBL" id="KAG0120410.1"/>
    </source>
</evidence>
<organism evidence="1">
    <name type="scientific">Lamprotornis superbus</name>
    <dbReference type="NCBI Taxonomy" id="245042"/>
    <lineage>
        <taxon>Eukaryota</taxon>
        <taxon>Metazoa</taxon>
        <taxon>Chordata</taxon>
        <taxon>Craniata</taxon>
        <taxon>Vertebrata</taxon>
        <taxon>Euteleostomi</taxon>
        <taxon>Archelosauria</taxon>
        <taxon>Archosauria</taxon>
        <taxon>Dinosauria</taxon>
        <taxon>Saurischia</taxon>
        <taxon>Theropoda</taxon>
        <taxon>Coelurosauria</taxon>
        <taxon>Aves</taxon>
        <taxon>Neognathae</taxon>
        <taxon>Neoaves</taxon>
        <taxon>Telluraves</taxon>
        <taxon>Australaves</taxon>
        <taxon>Passeriformes</taxon>
        <taxon>Sturnidae</taxon>
        <taxon>Lamprotornis</taxon>
    </lineage>
</organism>
<keyword evidence="3" id="KW-1185">Reference proteome</keyword>
<name>A0A835NUE6_9PASS</name>
<dbReference type="Proteomes" id="UP000618051">
    <property type="component" value="Unassembled WGS sequence"/>
</dbReference>
<reference evidence="1" key="1">
    <citation type="submission" date="2020-10" db="EMBL/GenBank/DDBJ databases">
        <title>Feather gene expression reveals the developmental basis of iridescence in African starlings.</title>
        <authorList>
            <person name="Rubenstein D.R."/>
        </authorList>
    </citation>
    <scope>NUCLEOTIDE SEQUENCE</scope>
    <source>
        <strain evidence="1">SS15</strain>
        <tissue evidence="1">Liver</tissue>
    </source>
</reference>
<gene>
    <name evidence="2" type="ORF">IHE44_0015108</name>
    <name evidence="1" type="ORF">IHE44_012555</name>
</gene>
<reference evidence="2" key="3">
    <citation type="submission" date="2022-01" db="EMBL/GenBank/DDBJ databases">
        <authorList>
            <person name="Rubenstein D.R."/>
        </authorList>
    </citation>
    <scope>NUCLEOTIDE SEQUENCE</scope>
    <source>
        <strain evidence="2">SS15</strain>
        <tissue evidence="2">Liver</tissue>
    </source>
</reference>
<dbReference type="EMBL" id="JADDUC020000009">
    <property type="protein sequence ID" value="KAI1236852.1"/>
    <property type="molecule type" value="Genomic_DNA"/>
</dbReference>
<sequence length="203" mass="22968">MKGSDLFFLPAAPSCLGRDNDSTQQADPRERDAVCVKIGQLERKEFVWNTPGSYQGRPLTPYLQFRIRDQRKLVLSQISLVTTGTASQPGGNVMGKKNVPMGQMSQKQHAICDILLVKSRNYCTERLRADLLYKCEKICSTNAVEHFCPPSVLWGSFLPVLIRIGIISVNKREKVSLGGRKMNEQLLMRRLGDLWVCWTRSHS</sequence>
<dbReference type="AlphaFoldDB" id="A0A835NUE6"/>
<evidence type="ECO:0000313" key="3">
    <source>
        <dbReference type="Proteomes" id="UP000618051"/>
    </source>
</evidence>
<reference evidence="2 3" key="2">
    <citation type="journal article" date="2021" name="J. Hered.">
        <title>Feather Gene Expression Elucidates the Developmental Basis of Plumage Iridescence in African Starlings.</title>
        <authorList>
            <person name="Rubenstein D.R."/>
            <person name="Corvelo A."/>
            <person name="MacManes M.D."/>
            <person name="Maia R."/>
            <person name="Narzisi G."/>
            <person name="Rousaki A."/>
            <person name="Vandenabeele P."/>
            <person name="Shawkey M.D."/>
            <person name="Solomon J."/>
        </authorList>
    </citation>
    <scope>NUCLEOTIDE SEQUENCE [LARGE SCALE GENOMIC DNA]</scope>
    <source>
        <strain evidence="2">SS15</strain>
    </source>
</reference>
<protein>
    <submittedName>
        <fullName evidence="1">Uncharacterized protein</fullName>
    </submittedName>
</protein>
<accession>A0A835NUE6</accession>
<comment type="caution">
    <text evidence="1">The sequence shown here is derived from an EMBL/GenBank/DDBJ whole genome shotgun (WGS) entry which is preliminary data.</text>
</comment>